<organism evidence="2 3">
    <name type="scientific">Candidatus Pseudoramibacter fermentans</name>
    <dbReference type="NCBI Taxonomy" id="2594427"/>
    <lineage>
        <taxon>Bacteria</taxon>
        <taxon>Bacillati</taxon>
        <taxon>Bacillota</taxon>
        <taxon>Clostridia</taxon>
        <taxon>Eubacteriales</taxon>
        <taxon>Eubacteriaceae</taxon>
        <taxon>Pseudoramibacter</taxon>
    </lineage>
</organism>
<feature type="region of interest" description="Disordered" evidence="1">
    <location>
        <begin position="94"/>
        <end position="131"/>
    </location>
</feature>
<accession>A0A6L5GQT4</accession>
<evidence type="ECO:0000256" key="1">
    <source>
        <dbReference type="SAM" id="MobiDB-lite"/>
    </source>
</evidence>
<sequence length="243" mass="25265">MVTLPSSTSARTAETSLYARDGGKGAYKRIYDTAVSGDASDPKKNNTISYTSITVDGSAIVEKDMSSTSAPKDIGDAITFTDISDRSLLNKLKGESGDDASKDSDSNAKSSSSTSSSKTTSKATSAKDRYDQEMTQLQVDLGEISQSEYNGLTSQFSSSQNAVLIFNQATTVTGESADGSGSTSSQTQRLVKLNGSGWTAYAGRHVAVKVPAASAVTFPTDTRLPIGDAAVELSASDALVASY</sequence>
<evidence type="ECO:0000313" key="3">
    <source>
        <dbReference type="Proteomes" id="UP000473648"/>
    </source>
</evidence>
<keyword evidence="3" id="KW-1185">Reference proteome</keyword>
<feature type="compositionally biased region" description="Low complexity" evidence="1">
    <location>
        <begin position="107"/>
        <end position="124"/>
    </location>
</feature>
<evidence type="ECO:0000313" key="2">
    <source>
        <dbReference type="EMBL" id="MQM72432.1"/>
    </source>
</evidence>
<dbReference type="EMBL" id="VOGB01000004">
    <property type="protein sequence ID" value="MQM72432.1"/>
    <property type="molecule type" value="Genomic_DNA"/>
</dbReference>
<dbReference type="AlphaFoldDB" id="A0A6L5GQT4"/>
<feature type="compositionally biased region" description="Basic and acidic residues" evidence="1">
    <location>
        <begin position="94"/>
        <end position="106"/>
    </location>
</feature>
<reference evidence="2" key="1">
    <citation type="journal article" date="2020" name="Appl. Environ. Microbiol.">
        <title>Medium-Chain Fatty Acid Synthesis by 'Candidatus Weimeria bifida' gen. nov., sp. nov., and 'Candidatus Pseudoramibacter fermentans' sp. nov.</title>
        <authorList>
            <person name="Scarborough M.J."/>
            <person name="Myers K.S."/>
            <person name="Donohue T.J."/>
            <person name="Noguera D.R."/>
        </authorList>
    </citation>
    <scope>NUCLEOTIDE SEQUENCE</scope>
    <source>
        <strain evidence="2">EUB1.1</strain>
    </source>
</reference>
<gene>
    <name evidence="2" type="ORF">FRC53_03180</name>
</gene>
<protein>
    <submittedName>
        <fullName evidence="2">Uncharacterized protein</fullName>
    </submittedName>
</protein>
<dbReference type="Proteomes" id="UP000473648">
    <property type="component" value="Unassembled WGS sequence"/>
</dbReference>
<proteinExistence type="predicted"/>
<name>A0A6L5GQT4_9FIRM</name>
<comment type="caution">
    <text evidence="2">The sequence shown here is derived from an EMBL/GenBank/DDBJ whole genome shotgun (WGS) entry which is preliminary data.</text>
</comment>